<dbReference type="Pfam" id="PF05635">
    <property type="entry name" value="23S_rRNA_IVP"/>
    <property type="match status" value="1"/>
</dbReference>
<dbReference type="EMBL" id="WQLW01000012">
    <property type="protein sequence ID" value="MVO10391.1"/>
    <property type="molecule type" value="Genomic_DNA"/>
</dbReference>
<organism evidence="1 2">
    <name type="scientific">Flavobacterium profundi</name>
    <dbReference type="NCBI Taxonomy" id="1774945"/>
    <lineage>
        <taxon>Bacteria</taxon>
        <taxon>Pseudomonadati</taxon>
        <taxon>Bacteroidota</taxon>
        <taxon>Flavobacteriia</taxon>
        <taxon>Flavobacteriales</taxon>
        <taxon>Flavobacteriaceae</taxon>
        <taxon>Flavobacterium</taxon>
    </lineage>
</organism>
<proteinExistence type="predicted"/>
<dbReference type="Proteomes" id="UP000431264">
    <property type="component" value="Unassembled WGS sequence"/>
</dbReference>
<dbReference type="RefSeq" id="WP_140998818.1">
    <property type="nucleotide sequence ID" value="NZ_VDCZ01000012.1"/>
</dbReference>
<protein>
    <submittedName>
        <fullName evidence="1">Four helix bundle protein</fullName>
    </submittedName>
</protein>
<accession>A0A6I4IU24</accession>
<dbReference type="PIRSF" id="PIRSF035652">
    <property type="entry name" value="CHP02436"/>
    <property type="match status" value="1"/>
</dbReference>
<dbReference type="NCBIfam" id="TIGR02436">
    <property type="entry name" value="four helix bundle protein"/>
    <property type="match status" value="1"/>
</dbReference>
<comment type="caution">
    <text evidence="1">The sequence shown here is derived from an EMBL/GenBank/DDBJ whole genome shotgun (WGS) entry which is preliminary data.</text>
</comment>
<dbReference type="OrthoDB" id="285993at2"/>
<gene>
    <name evidence="1" type="ORF">GOQ30_14550</name>
</gene>
<dbReference type="InterPro" id="IPR012657">
    <property type="entry name" value="23S_rRNA-intervening_sequence"/>
</dbReference>
<dbReference type="Gene3D" id="1.20.1440.60">
    <property type="entry name" value="23S rRNA-intervening sequence"/>
    <property type="match status" value="1"/>
</dbReference>
<evidence type="ECO:0000313" key="1">
    <source>
        <dbReference type="EMBL" id="MVO10391.1"/>
    </source>
</evidence>
<dbReference type="InterPro" id="IPR036583">
    <property type="entry name" value="23S_rRNA_IVS_sf"/>
</dbReference>
<dbReference type="PANTHER" id="PTHR38471">
    <property type="entry name" value="FOUR HELIX BUNDLE PROTEIN"/>
    <property type="match status" value="1"/>
</dbReference>
<sequence length="125" mass="14397">MSEKDLKTRTKSFTLSILDIVEEITPTISSKVIIYQISKSGTSVGANYRASCRARSDKEFLSKMNIVLEETDETLFWLEIIKERNLIKNDKIKKAILEANELVSIFVTIIKNTRKRIENESQKKV</sequence>
<dbReference type="PANTHER" id="PTHR38471:SF2">
    <property type="entry name" value="FOUR HELIX BUNDLE PROTEIN"/>
    <property type="match status" value="1"/>
</dbReference>
<reference evidence="2" key="1">
    <citation type="submission" date="2019-05" db="EMBL/GenBank/DDBJ databases">
        <title>Flavobacterium profundi sp. nov., isolated from a deep-sea seamount.</title>
        <authorList>
            <person name="Zhang D.-C."/>
        </authorList>
    </citation>
    <scope>NUCLEOTIDE SEQUENCE [LARGE SCALE GENOMIC DNA]</scope>
    <source>
        <strain evidence="2">TP390</strain>
    </source>
</reference>
<dbReference type="SUPFAM" id="SSF158446">
    <property type="entry name" value="IVS-encoded protein-like"/>
    <property type="match status" value="1"/>
</dbReference>
<dbReference type="AlphaFoldDB" id="A0A6I4IU24"/>
<name>A0A6I4IU24_9FLAO</name>
<evidence type="ECO:0000313" key="2">
    <source>
        <dbReference type="Proteomes" id="UP000431264"/>
    </source>
</evidence>
<keyword evidence="2" id="KW-1185">Reference proteome</keyword>